<feature type="compositionally biased region" description="Pro residues" evidence="1">
    <location>
        <begin position="378"/>
        <end position="388"/>
    </location>
</feature>
<keyword evidence="5" id="KW-1185">Reference proteome</keyword>
<feature type="transmembrane region" description="Helical" evidence="2">
    <location>
        <begin position="89"/>
        <end position="111"/>
    </location>
</feature>
<reference evidence="4 5" key="1">
    <citation type="submission" date="2020-02" db="EMBL/GenBank/DDBJ databases">
        <title>Ideonella bacterium strain TBM-1.</title>
        <authorList>
            <person name="Chen W.-M."/>
        </authorList>
    </citation>
    <scope>NUCLEOTIDE SEQUENCE [LARGE SCALE GENOMIC DNA]</scope>
    <source>
        <strain evidence="4 5">TBM-1</strain>
    </source>
</reference>
<dbReference type="InterPro" id="IPR003594">
    <property type="entry name" value="HATPase_dom"/>
</dbReference>
<evidence type="ECO:0000313" key="4">
    <source>
        <dbReference type="EMBL" id="NDY90228.1"/>
    </source>
</evidence>
<keyword evidence="2" id="KW-1133">Transmembrane helix</keyword>
<dbReference type="PANTHER" id="PTHR34220">
    <property type="entry name" value="SENSOR HISTIDINE KINASE YPDA"/>
    <property type="match status" value="1"/>
</dbReference>
<dbReference type="InterPro" id="IPR036890">
    <property type="entry name" value="HATPase_C_sf"/>
</dbReference>
<dbReference type="EMBL" id="JAAGOH010000002">
    <property type="protein sequence ID" value="NDY90228.1"/>
    <property type="molecule type" value="Genomic_DNA"/>
</dbReference>
<dbReference type="InterPro" id="IPR050640">
    <property type="entry name" value="Bact_2-comp_sensor_kinase"/>
</dbReference>
<dbReference type="Pfam" id="PF06580">
    <property type="entry name" value="His_kinase"/>
    <property type="match status" value="1"/>
</dbReference>
<organism evidence="4 5">
    <name type="scientific">Ideonella livida</name>
    <dbReference type="NCBI Taxonomy" id="2707176"/>
    <lineage>
        <taxon>Bacteria</taxon>
        <taxon>Pseudomonadati</taxon>
        <taxon>Pseudomonadota</taxon>
        <taxon>Betaproteobacteria</taxon>
        <taxon>Burkholderiales</taxon>
        <taxon>Sphaerotilaceae</taxon>
        <taxon>Ideonella</taxon>
    </lineage>
</organism>
<proteinExistence type="predicted"/>
<dbReference type="SUPFAM" id="SSF55874">
    <property type="entry name" value="ATPase domain of HSP90 chaperone/DNA topoisomerase II/histidine kinase"/>
    <property type="match status" value="1"/>
</dbReference>
<dbReference type="GO" id="GO:0000155">
    <property type="term" value="F:phosphorelay sensor kinase activity"/>
    <property type="evidence" value="ECO:0007669"/>
    <property type="project" value="InterPro"/>
</dbReference>
<evidence type="ECO:0000313" key="5">
    <source>
        <dbReference type="Proteomes" id="UP000484255"/>
    </source>
</evidence>
<evidence type="ECO:0000256" key="1">
    <source>
        <dbReference type="SAM" id="MobiDB-lite"/>
    </source>
</evidence>
<sequence length="388" mass="42147">MPPPDAPCQPAYHPSWWRIFFITQGLCLGIGVLLVFLAGWGFAHVNLVFSFCIGNATSAFINGGRWLVWHHLVRTPQGRQAALDRGWIGWRWTVPLLLLGTLLGYELGAALGGALTGYRHHSLFSAPVQEWGLSGLFTLLASVGLTWFFHSRARIAQAEQQAADVARLAAETQLTLLQSQLEPHMMFNTLANLRALIGVDPVRAQQMLDHLIDFLRATLQASRTGAHPLSAEFQRVADYLALMQIRMGPRLQTQLDLPEELASLPVPPLLLQPLVENAIKHGLEPQRRGGLIHVQALREGDALLLRVEDSGRGLAAAQAGQAGPAAAGSPVPGTGFGTRQVQERLSTLYGERARFTLSDRPSTTSPAAPGTRAEIRLPCPPRPTTGPA</sequence>
<feature type="region of interest" description="Disordered" evidence="1">
    <location>
        <begin position="316"/>
        <end position="337"/>
    </location>
</feature>
<dbReference type="Pfam" id="PF02518">
    <property type="entry name" value="HATPase_c"/>
    <property type="match status" value="1"/>
</dbReference>
<dbReference type="PANTHER" id="PTHR34220:SF9">
    <property type="entry name" value="SIGNAL TRANSDUCTION HISTIDINE KINASE INTERNAL REGION DOMAIN-CONTAINING PROTEIN"/>
    <property type="match status" value="1"/>
</dbReference>
<dbReference type="InterPro" id="IPR010559">
    <property type="entry name" value="Sig_transdc_His_kin_internal"/>
</dbReference>
<feature type="transmembrane region" description="Helical" evidence="2">
    <location>
        <begin position="48"/>
        <end position="68"/>
    </location>
</feature>
<dbReference type="Proteomes" id="UP000484255">
    <property type="component" value="Unassembled WGS sequence"/>
</dbReference>
<keyword evidence="2" id="KW-0812">Transmembrane</keyword>
<keyword evidence="2" id="KW-0472">Membrane</keyword>
<feature type="domain" description="Histidine kinase/HSP90-like ATPase" evidence="3">
    <location>
        <begin position="266"/>
        <end position="381"/>
    </location>
</feature>
<protein>
    <submittedName>
        <fullName evidence="4">Sensor histidine kinase</fullName>
    </submittedName>
</protein>
<comment type="caution">
    <text evidence="4">The sequence shown here is derived from an EMBL/GenBank/DDBJ whole genome shotgun (WGS) entry which is preliminary data.</text>
</comment>
<feature type="compositionally biased region" description="Low complexity" evidence="1">
    <location>
        <begin position="316"/>
        <end position="333"/>
    </location>
</feature>
<feature type="transmembrane region" description="Helical" evidence="2">
    <location>
        <begin position="131"/>
        <end position="149"/>
    </location>
</feature>
<dbReference type="AlphaFoldDB" id="A0A7C9PF88"/>
<dbReference type="RefSeq" id="WP_163456064.1">
    <property type="nucleotide sequence ID" value="NZ_JAAGOH010000002.1"/>
</dbReference>
<feature type="region of interest" description="Disordered" evidence="1">
    <location>
        <begin position="356"/>
        <end position="388"/>
    </location>
</feature>
<evidence type="ECO:0000259" key="3">
    <source>
        <dbReference type="SMART" id="SM00387"/>
    </source>
</evidence>
<dbReference type="SMART" id="SM00387">
    <property type="entry name" value="HATPase_c"/>
    <property type="match status" value="1"/>
</dbReference>
<name>A0A7C9PF88_9BURK</name>
<dbReference type="GO" id="GO:0016020">
    <property type="term" value="C:membrane"/>
    <property type="evidence" value="ECO:0007669"/>
    <property type="project" value="InterPro"/>
</dbReference>
<evidence type="ECO:0000256" key="2">
    <source>
        <dbReference type="SAM" id="Phobius"/>
    </source>
</evidence>
<keyword evidence="4" id="KW-0418">Kinase</keyword>
<accession>A0A7C9PF88</accession>
<gene>
    <name evidence="4" type="ORF">G3A44_03360</name>
</gene>
<dbReference type="Gene3D" id="3.30.565.10">
    <property type="entry name" value="Histidine kinase-like ATPase, C-terminal domain"/>
    <property type="match status" value="1"/>
</dbReference>
<keyword evidence="4" id="KW-0808">Transferase</keyword>
<feature type="transmembrane region" description="Helical" evidence="2">
    <location>
        <begin position="19"/>
        <end position="42"/>
    </location>
</feature>